<evidence type="ECO:0000313" key="7">
    <source>
        <dbReference type="Proteomes" id="UP000250915"/>
    </source>
</evidence>
<dbReference type="InterPro" id="IPR003018">
    <property type="entry name" value="GAF"/>
</dbReference>
<evidence type="ECO:0000256" key="4">
    <source>
        <dbReference type="ARBA" id="ARBA00023163"/>
    </source>
</evidence>
<dbReference type="Pfam" id="PF03861">
    <property type="entry name" value="ANTAR"/>
    <property type="match status" value="1"/>
</dbReference>
<dbReference type="InterPro" id="IPR011006">
    <property type="entry name" value="CheY-like_superfamily"/>
</dbReference>
<dbReference type="GO" id="GO:0003723">
    <property type="term" value="F:RNA binding"/>
    <property type="evidence" value="ECO:0007669"/>
    <property type="project" value="InterPro"/>
</dbReference>
<dbReference type="Proteomes" id="UP000250915">
    <property type="component" value="Unassembled WGS sequence"/>
</dbReference>
<dbReference type="SUPFAM" id="SSF55781">
    <property type="entry name" value="GAF domain-like"/>
    <property type="match status" value="1"/>
</dbReference>
<gene>
    <name evidence="6" type="ORF">DQP57_16260</name>
</gene>
<dbReference type="Gene3D" id="3.30.450.40">
    <property type="match status" value="1"/>
</dbReference>
<proteinExistence type="predicted"/>
<dbReference type="EMBL" id="QMEV01000035">
    <property type="protein sequence ID" value="RAV08877.1"/>
    <property type="molecule type" value="Genomic_DNA"/>
</dbReference>
<evidence type="ECO:0000256" key="3">
    <source>
        <dbReference type="ARBA" id="ARBA00023015"/>
    </source>
</evidence>
<keyword evidence="4" id="KW-0804">Transcription</keyword>
<dbReference type="GO" id="GO:0016301">
    <property type="term" value="F:kinase activity"/>
    <property type="evidence" value="ECO:0007669"/>
    <property type="project" value="UniProtKB-KW"/>
</dbReference>
<sequence>MPNRDDTTDNAAASSASLADPAKVFGGLADIVYQGSTPGEIYAAISVAATLMVPGCHHASVMLRDNGTALTVAATDSIARTVDKLEQALTEGPCLDAITEETPQIDPDLLTGSQWPRLAARVITETPVRGVMGFRLLVGQHKMGALNLFSDTPRAFDTVSAERAILLAAFAGVAAHAVANGEDAQTLQRGLASNREIGKAIGLLMAHHDIAEAQAFDLLRRISQEANIKLADIATRVVQHHNASLNE</sequence>
<organism evidence="6 7">
    <name type="scientific">Mycobacterium colombiense</name>
    <dbReference type="NCBI Taxonomy" id="339268"/>
    <lineage>
        <taxon>Bacteria</taxon>
        <taxon>Bacillati</taxon>
        <taxon>Actinomycetota</taxon>
        <taxon>Actinomycetes</taxon>
        <taxon>Mycobacteriales</taxon>
        <taxon>Mycobacteriaceae</taxon>
        <taxon>Mycobacterium</taxon>
        <taxon>Mycobacterium avium complex (MAC)</taxon>
    </lineage>
</organism>
<dbReference type="SUPFAM" id="SSF52172">
    <property type="entry name" value="CheY-like"/>
    <property type="match status" value="1"/>
</dbReference>
<dbReference type="InterPro" id="IPR029016">
    <property type="entry name" value="GAF-like_dom_sf"/>
</dbReference>
<evidence type="ECO:0000256" key="2">
    <source>
        <dbReference type="ARBA" id="ARBA00022777"/>
    </source>
</evidence>
<dbReference type="RefSeq" id="WP_064892882.1">
    <property type="nucleotide sequence ID" value="NZ_QMEV01000035.1"/>
</dbReference>
<dbReference type="PROSITE" id="PS50921">
    <property type="entry name" value="ANTAR"/>
    <property type="match status" value="1"/>
</dbReference>
<protein>
    <submittedName>
        <fullName evidence="6">ANTAR domain-containing protein</fullName>
    </submittedName>
</protein>
<dbReference type="SMART" id="SM01012">
    <property type="entry name" value="ANTAR"/>
    <property type="match status" value="1"/>
</dbReference>
<evidence type="ECO:0000256" key="1">
    <source>
        <dbReference type="ARBA" id="ARBA00022679"/>
    </source>
</evidence>
<name>A0A329LVW7_9MYCO</name>
<keyword evidence="3" id="KW-0805">Transcription regulation</keyword>
<dbReference type="InterPro" id="IPR005561">
    <property type="entry name" value="ANTAR"/>
</dbReference>
<feature type="domain" description="ANTAR" evidence="5">
    <location>
        <begin position="177"/>
        <end position="238"/>
    </location>
</feature>
<dbReference type="Gene3D" id="1.10.10.10">
    <property type="entry name" value="Winged helix-like DNA-binding domain superfamily/Winged helix DNA-binding domain"/>
    <property type="match status" value="1"/>
</dbReference>
<dbReference type="PIRSF" id="PIRSF036625">
    <property type="entry name" value="GAF_ANTAR"/>
    <property type="match status" value="1"/>
</dbReference>
<comment type="caution">
    <text evidence="6">The sequence shown here is derived from an EMBL/GenBank/DDBJ whole genome shotgun (WGS) entry which is preliminary data.</text>
</comment>
<evidence type="ECO:0000259" key="5">
    <source>
        <dbReference type="PROSITE" id="PS50921"/>
    </source>
</evidence>
<dbReference type="InterPro" id="IPR012074">
    <property type="entry name" value="GAF_ANTAR"/>
</dbReference>
<keyword evidence="2" id="KW-0418">Kinase</keyword>
<accession>A0A329LVW7</accession>
<dbReference type="InterPro" id="IPR036388">
    <property type="entry name" value="WH-like_DNA-bd_sf"/>
</dbReference>
<dbReference type="AlphaFoldDB" id="A0A329LVW7"/>
<dbReference type="Pfam" id="PF13185">
    <property type="entry name" value="GAF_2"/>
    <property type="match status" value="1"/>
</dbReference>
<dbReference type="OrthoDB" id="3688893at2"/>
<keyword evidence="1" id="KW-0808">Transferase</keyword>
<reference evidence="6 7" key="1">
    <citation type="submission" date="2018-06" db="EMBL/GenBank/DDBJ databases">
        <title>NTM in soil in Japan.</title>
        <authorList>
            <person name="Ohya K."/>
        </authorList>
    </citation>
    <scope>NUCLEOTIDE SEQUENCE [LARGE SCALE GENOMIC DNA]</scope>
    <source>
        <strain evidence="6 7">GF28</strain>
    </source>
</reference>
<evidence type="ECO:0000313" key="6">
    <source>
        <dbReference type="EMBL" id="RAV08877.1"/>
    </source>
</evidence>